<keyword evidence="1" id="KW-0812">Transmembrane</keyword>
<feature type="transmembrane region" description="Helical" evidence="1">
    <location>
        <begin position="96"/>
        <end position="113"/>
    </location>
</feature>
<dbReference type="EMBL" id="JACGWK010001403">
    <property type="protein sequence ID" value="KAL0289417.1"/>
    <property type="molecule type" value="Genomic_DNA"/>
</dbReference>
<dbReference type="AlphaFoldDB" id="A0AAW2J5U3"/>
<keyword evidence="1" id="KW-0472">Membrane</keyword>
<sequence>MALLAGFAFNFYRYSMKSAYRLLSQRSVTHDQFALLAQHLILLRIGILSGKLPFRRKSGCSLEEHVMIRFLLRSILCGGELRLLEHVLGVVSKGKIYFIVSSGAILLVLFGLFLISPGIAFLVITLIWSFGFVGCFET</sequence>
<accession>A0AAW2J5U3</accession>
<evidence type="ECO:0000256" key="1">
    <source>
        <dbReference type="SAM" id="Phobius"/>
    </source>
</evidence>
<keyword evidence="1" id="KW-1133">Transmembrane helix</keyword>
<feature type="transmembrane region" description="Helical" evidence="1">
    <location>
        <begin position="119"/>
        <end position="136"/>
    </location>
</feature>
<protein>
    <submittedName>
        <fullName evidence="2">Uncharacterized protein</fullName>
    </submittedName>
</protein>
<comment type="caution">
    <text evidence="2">The sequence shown here is derived from an EMBL/GenBank/DDBJ whole genome shotgun (WGS) entry which is preliminary data.</text>
</comment>
<proteinExistence type="predicted"/>
<reference evidence="2" key="2">
    <citation type="journal article" date="2024" name="Plant">
        <title>Genomic evolution and insights into agronomic trait innovations of Sesamum species.</title>
        <authorList>
            <person name="Miao H."/>
            <person name="Wang L."/>
            <person name="Qu L."/>
            <person name="Liu H."/>
            <person name="Sun Y."/>
            <person name="Le M."/>
            <person name="Wang Q."/>
            <person name="Wei S."/>
            <person name="Zheng Y."/>
            <person name="Lin W."/>
            <person name="Duan Y."/>
            <person name="Cao H."/>
            <person name="Xiong S."/>
            <person name="Wang X."/>
            <person name="Wei L."/>
            <person name="Li C."/>
            <person name="Ma Q."/>
            <person name="Ju M."/>
            <person name="Zhao R."/>
            <person name="Li G."/>
            <person name="Mu C."/>
            <person name="Tian Q."/>
            <person name="Mei H."/>
            <person name="Zhang T."/>
            <person name="Gao T."/>
            <person name="Zhang H."/>
        </authorList>
    </citation>
    <scope>NUCLEOTIDE SEQUENCE</scope>
    <source>
        <strain evidence="2">G01</strain>
    </source>
</reference>
<name>A0AAW2J5U3_9LAMI</name>
<evidence type="ECO:0000313" key="2">
    <source>
        <dbReference type="EMBL" id="KAL0289417.1"/>
    </source>
</evidence>
<organism evidence="2">
    <name type="scientific">Sesamum angustifolium</name>
    <dbReference type="NCBI Taxonomy" id="2727405"/>
    <lineage>
        <taxon>Eukaryota</taxon>
        <taxon>Viridiplantae</taxon>
        <taxon>Streptophyta</taxon>
        <taxon>Embryophyta</taxon>
        <taxon>Tracheophyta</taxon>
        <taxon>Spermatophyta</taxon>
        <taxon>Magnoliopsida</taxon>
        <taxon>eudicotyledons</taxon>
        <taxon>Gunneridae</taxon>
        <taxon>Pentapetalae</taxon>
        <taxon>asterids</taxon>
        <taxon>lamiids</taxon>
        <taxon>Lamiales</taxon>
        <taxon>Pedaliaceae</taxon>
        <taxon>Sesamum</taxon>
    </lineage>
</organism>
<reference evidence="2" key="1">
    <citation type="submission" date="2020-06" db="EMBL/GenBank/DDBJ databases">
        <authorList>
            <person name="Li T."/>
            <person name="Hu X."/>
            <person name="Zhang T."/>
            <person name="Song X."/>
            <person name="Zhang H."/>
            <person name="Dai N."/>
            <person name="Sheng W."/>
            <person name="Hou X."/>
            <person name="Wei L."/>
        </authorList>
    </citation>
    <scope>NUCLEOTIDE SEQUENCE</scope>
    <source>
        <strain evidence="2">G01</strain>
        <tissue evidence="2">Leaf</tissue>
    </source>
</reference>
<gene>
    <name evidence="2" type="ORF">Sangu_2614800</name>
</gene>